<dbReference type="Proteomes" id="UP000249364">
    <property type="component" value="Unassembled WGS sequence"/>
</dbReference>
<protein>
    <submittedName>
        <fullName evidence="2">Uncharacterized protein</fullName>
    </submittedName>
</protein>
<dbReference type="AlphaFoldDB" id="A0A2W7QLX6"/>
<organism evidence="2 3">
    <name type="scientific">Roseinatronobacter thiooxidans</name>
    <dbReference type="NCBI Taxonomy" id="121821"/>
    <lineage>
        <taxon>Bacteria</taxon>
        <taxon>Pseudomonadati</taxon>
        <taxon>Pseudomonadota</taxon>
        <taxon>Alphaproteobacteria</taxon>
        <taxon>Rhodobacterales</taxon>
        <taxon>Paracoccaceae</taxon>
        <taxon>Roseinatronobacter</taxon>
    </lineage>
</organism>
<name>A0A2W7QLX6_9RHOB</name>
<reference evidence="2 3" key="1">
    <citation type="submission" date="2018-06" db="EMBL/GenBank/DDBJ databases">
        <title>Genomic Encyclopedia of Archaeal and Bacterial Type Strains, Phase II (KMG-II): from individual species to whole genera.</title>
        <authorList>
            <person name="Goeker M."/>
        </authorList>
    </citation>
    <scope>NUCLEOTIDE SEQUENCE [LARGE SCALE GENOMIC DNA]</scope>
    <source>
        <strain evidence="2 3">DSM 13087</strain>
    </source>
</reference>
<evidence type="ECO:0000313" key="3">
    <source>
        <dbReference type="Proteomes" id="UP000249364"/>
    </source>
</evidence>
<dbReference type="RefSeq" id="WP_071469325.1">
    <property type="nucleotide sequence ID" value="NZ_MEHT01000011.1"/>
</dbReference>
<gene>
    <name evidence="2" type="ORF">LY56_02815</name>
</gene>
<proteinExistence type="predicted"/>
<sequence length="66" mass="7041">MQISPSSVDTPDKLKSVKEDCDKAPAGRAKDAAMRHYLAAKAAQHAGHDGECNRKLDSARHALAQA</sequence>
<evidence type="ECO:0000313" key="2">
    <source>
        <dbReference type="EMBL" id="PZX39435.1"/>
    </source>
</evidence>
<accession>A0A2W7QLX6</accession>
<feature type="compositionally biased region" description="Basic and acidic residues" evidence="1">
    <location>
        <begin position="10"/>
        <end position="21"/>
    </location>
</feature>
<feature type="region of interest" description="Disordered" evidence="1">
    <location>
        <begin position="1"/>
        <end position="21"/>
    </location>
</feature>
<evidence type="ECO:0000256" key="1">
    <source>
        <dbReference type="SAM" id="MobiDB-lite"/>
    </source>
</evidence>
<dbReference type="EMBL" id="QKZQ01000014">
    <property type="protein sequence ID" value="PZX39435.1"/>
    <property type="molecule type" value="Genomic_DNA"/>
</dbReference>
<keyword evidence="3" id="KW-1185">Reference proteome</keyword>
<comment type="caution">
    <text evidence="2">The sequence shown here is derived from an EMBL/GenBank/DDBJ whole genome shotgun (WGS) entry which is preliminary data.</text>
</comment>
<dbReference type="OrthoDB" id="7632358at2"/>